<dbReference type="PROSITE" id="PS51741">
    <property type="entry name" value="F_BAR"/>
    <property type="match status" value="1"/>
</dbReference>
<dbReference type="Gene3D" id="1.20.1270.60">
    <property type="entry name" value="Arfaptin homology (AH) domain/BAR domain"/>
    <property type="match status" value="1"/>
</dbReference>
<dbReference type="InterPro" id="IPR028565">
    <property type="entry name" value="MHD"/>
</dbReference>
<feature type="non-terminal residue" evidence="13">
    <location>
        <position position="1"/>
    </location>
</feature>
<dbReference type="GO" id="GO:0098793">
    <property type="term" value="C:presynapse"/>
    <property type="evidence" value="ECO:0007669"/>
    <property type="project" value="GOC"/>
</dbReference>
<dbReference type="SUPFAM" id="SSF103657">
    <property type="entry name" value="BAR/IMD domain-like"/>
    <property type="match status" value="1"/>
</dbReference>
<organism evidence="13 14">
    <name type="scientific">Psophia crepitans</name>
    <name type="common">common trumpeter</name>
    <dbReference type="NCBI Taxonomy" id="54359"/>
    <lineage>
        <taxon>Eukaryota</taxon>
        <taxon>Metazoa</taxon>
        <taxon>Chordata</taxon>
        <taxon>Craniata</taxon>
        <taxon>Vertebrata</taxon>
        <taxon>Euteleostomi</taxon>
        <taxon>Archelosauria</taxon>
        <taxon>Archosauria</taxon>
        <taxon>Dinosauria</taxon>
        <taxon>Saurischia</taxon>
        <taxon>Theropoda</taxon>
        <taxon>Coelurosauria</taxon>
        <taxon>Aves</taxon>
        <taxon>Neognathae</taxon>
        <taxon>Neoaves</taxon>
        <taxon>Gruiformes</taxon>
        <taxon>Psophiidae</taxon>
        <taxon>Psophia</taxon>
    </lineage>
</organism>
<dbReference type="InterPro" id="IPR001060">
    <property type="entry name" value="FCH_dom"/>
</dbReference>
<dbReference type="FunFam" id="1.20.1270.60:FF:000016">
    <property type="entry name" value="FCH domain only protein 2"/>
    <property type="match status" value="1"/>
</dbReference>
<keyword evidence="7" id="KW-0472">Membrane</keyword>
<dbReference type="GO" id="GO:0048268">
    <property type="term" value="P:clathrin coat assembly"/>
    <property type="evidence" value="ECO:0007669"/>
    <property type="project" value="TreeGrafter"/>
</dbReference>
<comment type="similarity">
    <text evidence="2">Belongs to the FCHO family.</text>
</comment>
<dbReference type="Pfam" id="PF10291">
    <property type="entry name" value="muHD"/>
    <property type="match status" value="1"/>
</dbReference>
<evidence type="ECO:0000256" key="5">
    <source>
        <dbReference type="ARBA" id="ARBA00022583"/>
    </source>
</evidence>
<dbReference type="InterPro" id="IPR027267">
    <property type="entry name" value="AH/BAR_dom_sf"/>
</dbReference>
<evidence type="ECO:0000256" key="1">
    <source>
        <dbReference type="ARBA" id="ARBA00004283"/>
    </source>
</evidence>
<feature type="non-terminal residue" evidence="13">
    <location>
        <position position="808"/>
    </location>
</feature>
<dbReference type="InterPro" id="IPR031160">
    <property type="entry name" value="F_BAR_dom"/>
</dbReference>
<keyword evidence="6 9" id="KW-0175">Coiled coil</keyword>
<evidence type="ECO:0000313" key="13">
    <source>
        <dbReference type="EMBL" id="NXI94107.1"/>
    </source>
</evidence>
<proteinExistence type="inferred from homology"/>
<comment type="subcellular location">
    <subcellularLocation>
        <location evidence="1">Membrane</location>
        <location evidence="1">Clathrin-coated pit</location>
        <topology evidence="1">Peripheral membrane protein</topology>
        <orientation evidence="1">Cytoplasmic side</orientation>
    </subcellularLocation>
</comment>
<keyword evidence="4" id="KW-0597">Phosphoprotein</keyword>
<keyword evidence="5" id="KW-0254">Endocytosis</keyword>
<dbReference type="Gene3D" id="2.60.40.1170">
    <property type="entry name" value="Mu homology domain, subdomain B"/>
    <property type="match status" value="2"/>
</dbReference>
<feature type="region of interest" description="Disordered" evidence="10">
    <location>
        <begin position="437"/>
        <end position="503"/>
    </location>
</feature>
<evidence type="ECO:0000256" key="6">
    <source>
        <dbReference type="ARBA" id="ARBA00023054"/>
    </source>
</evidence>
<dbReference type="InterPro" id="IPR018808">
    <property type="entry name" value="Muniscin_C"/>
</dbReference>
<evidence type="ECO:0000256" key="8">
    <source>
        <dbReference type="ARBA" id="ARBA00023176"/>
    </source>
</evidence>
<dbReference type="GO" id="GO:0030136">
    <property type="term" value="C:clathrin-coated vesicle"/>
    <property type="evidence" value="ECO:0007669"/>
    <property type="project" value="TreeGrafter"/>
</dbReference>
<evidence type="ECO:0000256" key="10">
    <source>
        <dbReference type="SAM" id="MobiDB-lite"/>
    </source>
</evidence>
<evidence type="ECO:0000259" key="12">
    <source>
        <dbReference type="PROSITE" id="PS51741"/>
    </source>
</evidence>
<reference evidence="13 14" key="1">
    <citation type="submission" date="2019-09" db="EMBL/GenBank/DDBJ databases">
        <title>Bird 10,000 Genomes (B10K) Project - Family phase.</title>
        <authorList>
            <person name="Zhang G."/>
        </authorList>
    </citation>
    <scope>NUCLEOTIDE SEQUENCE [LARGE SCALE GENOMIC DNA]</scope>
    <source>
        <strain evidence="13">B10K-DU-001-60</strain>
        <tissue evidence="13">Muscle</tissue>
    </source>
</reference>
<dbReference type="PROSITE" id="PS51072">
    <property type="entry name" value="MHD"/>
    <property type="match status" value="1"/>
</dbReference>
<evidence type="ECO:0000256" key="9">
    <source>
        <dbReference type="PROSITE-ProRule" id="PRU01077"/>
    </source>
</evidence>
<dbReference type="PANTHER" id="PTHR23065:SF8">
    <property type="entry name" value="F-BAR DOMAIN ONLY PROTEIN 2"/>
    <property type="match status" value="1"/>
</dbReference>
<evidence type="ECO:0000256" key="2">
    <source>
        <dbReference type="ARBA" id="ARBA00011064"/>
    </source>
</evidence>
<keyword evidence="14" id="KW-1185">Reference proteome</keyword>
<dbReference type="EMBL" id="VWZZ01002940">
    <property type="protein sequence ID" value="NXI94107.1"/>
    <property type="molecule type" value="Genomic_DNA"/>
</dbReference>
<dbReference type="GO" id="GO:0072583">
    <property type="term" value="P:clathrin-dependent endocytosis"/>
    <property type="evidence" value="ECO:0007669"/>
    <property type="project" value="TreeGrafter"/>
</dbReference>
<dbReference type="Proteomes" id="UP000587472">
    <property type="component" value="Unassembled WGS sequence"/>
</dbReference>
<dbReference type="SMART" id="SM00055">
    <property type="entry name" value="FCH"/>
    <property type="match status" value="1"/>
</dbReference>
<dbReference type="InterPro" id="IPR030122">
    <property type="entry name" value="FCHo2_F-BAR"/>
</dbReference>
<accession>A0A7K9X9Z5</accession>
<dbReference type="Pfam" id="PF22699">
    <property type="entry name" value="GMIP-like_FCH"/>
    <property type="match status" value="1"/>
</dbReference>
<evidence type="ECO:0000259" key="11">
    <source>
        <dbReference type="PROSITE" id="PS51072"/>
    </source>
</evidence>
<dbReference type="GO" id="GO:0005886">
    <property type="term" value="C:plasma membrane"/>
    <property type="evidence" value="ECO:0007669"/>
    <property type="project" value="TreeGrafter"/>
</dbReference>
<feature type="domain" description="MHD" evidence="11">
    <location>
        <begin position="539"/>
        <end position="808"/>
    </location>
</feature>
<dbReference type="GO" id="GO:0005905">
    <property type="term" value="C:clathrin-coated pit"/>
    <property type="evidence" value="ECO:0007669"/>
    <property type="project" value="UniProtKB-SubCell"/>
</dbReference>
<evidence type="ECO:0000256" key="3">
    <source>
        <dbReference type="ARBA" id="ARBA00018998"/>
    </source>
</evidence>
<gene>
    <name evidence="13" type="primary">Fcho2</name>
    <name evidence="13" type="ORF">PSOCRE_R01184</name>
</gene>
<dbReference type="PANTHER" id="PTHR23065">
    <property type="entry name" value="PROLINE-SERINE-THREONINE PHOSPHATASE INTERACTING PROTEIN 1"/>
    <property type="match status" value="1"/>
</dbReference>
<evidence type="ECO:0000256" key="4">
    <source>
        <dbReference type="ARBA" id="ARBA00022553"/>
    </source>
</evidence>
<protein>
    <recommendedName>
        <fullName evidence="3">F-BAR domain only protein 2</fullName>
    </recommendedName>
</protein>
<feature type="compositionally biased region" description="Low complexity" evidence="10">
    <location>
        <begin position="437"/>
        <end position="446"/>
    </location>
</feature>
<dbReference type="GO" id="GO:0048488">
    <property type="term" value="P:synaptic vesicle endocytosis"/>
    <property type="evidence" value="ECO:0007669"/>
    <property type="project" value="TreeGrafter"/>
</dbReference>
<comment type="caution">
    <text evidence="13">The sequence shown here is derived from an EMBL/GenBank/DDBJ whole genome shotgun (WGS) entry which is preliminary data.</text>
</comment>
<dbReference type="InterPro" id="IPR054713">
    <property type="entry name" value="GMIP/FCHO2-like_FCH"/>
</dbReference>
<dbReference type="CDD" id="cd07673">
    <property type="entry name" value="F-BAR_FCHO2"/>
    <property type="match status" value="1"/>
</dbReference>
<evidence type="ECO:0000256" key="7">
    <source>
        <dbReference type="ARBA" id="ARBA00023136"/>
    </source>
</evidence>
<evidence type="ECO:0000313" key="14">
    <source>
        <dbReference type="Proteomes" id="UP000587472"/>
    </source>
</evidence>
<dbReference type="FunFam" id="2.60.40.1170:FF:000005">
    <property type="entry name" value="SH3-containing GRB2-like protein 3-interacting protein 1 isoform X3"/>
    <property type="match status" value="1"/>
</dbReference>
<dbReference type="AlphaFoldDB" id="A0A7K9X9Z5"/>
<sequence>GERNNGFDVLYHNMKHGHLSTKDLADFIRERATIEETYSRSMTKLAKSASNYTQLGTFAPVWDVFKTSTEKLASCHLDLVRRLQELIKEVHKYGDEQIKAYKKTKEDVSGTLEAVQNIQSITQALQKSKENYNAKCVEQERLKKEGATQRDIDKAAVKSKKATDTYKLYVEKYAVFKTDFEQKMTETAQKFQDIEETHLLRMKEIIESLSNTIKEIHFQIGEVHEEFINNMTNTTVESLIQKFAESKGTGKERPGPIEFEECNTSGAVEGIKLRKRKPFGLSGIMKKEKDTESVECPDADSVNIPDVDDEGYSIKPEATQDILFITIVPKNHFYSSSDSDSEDDEPRRFHVEIKPVQPNTSSQYTMPSLDELKVSIGNITLSPAISSVTALVVICVFCLGEELTKSKLSASANEKGNSDLLAWDPLFNTALESSSSASLASSSSSARPTTPLSVGTIVPPPRPASRPKLSTGKLSGITEIPRPFSPPLTSNSSPPPAAPLARAESISSISSSASLSAANTPTVGVSRGPSPVSLGNQDTLPVAVALTESVNAYFKGADPTKCIVKITGDMTVSFPSGIIKVFTSNPSPAVLCFRVKNTSKLEQILPNAQLIYSDQSQSDSSTKDFWMNMQAITVYLKKLSEQNPSASYYNVDVLKYQVSSNGIQSTPLNLATYWKCNASTTDVRVDYKYNPESMNVPSMLSNVQVVVPVDGGVTNMQSLPPAKWNADQMKAYWKISSISEKSENGGKLNSLVLAKFELSEGPSKPATLAVQFISEGSTLSGVDVELVGTGYRLSLLKKRFATGKTLTC</sequence>
<keyword evidence="8" id="KW-0168">Coated pit</keyword>
<name>A0A7K9X9Z5_9GRUI</name>
<feature type="domain" description="F-BAR" evidence="12">
    <location>
        <begin position="1"/>
        <end position="239"/>
    </location>
</feature>